<dbReference type="Pfam" id="PF13456">
    <property type="entry name" value="RVT_3"/>
    <property type="match status" value="1"/>
</dbReference>
<dbReference type="AlphaFoldDB" id="A0A6C0IEZ8"/>
<dbReference type="EMBL" id="MN740152">
    <property type="protein sequence ID" value="QHT90083.1"/>
    <property type="molecule type" value="Genomic_DNA"/>
</dbReference>
<organism evidence="2">
    <name type="scientific">viral metagenome</name>
    <dbReference type="NCBI Taxonomy" id="1070528"/>
    <lineage>
        <taxon>unclassified sequences</taxon>
        <taxon>metagenomes</taxon>
        <taxon>organismal metagenomes</taxon>
    </lineage>
</organism>
<dbReference type="GO" id="GO:0003676">
    <property type="term" value="F:nucleic acid binding"/>
    <property type="evidence" value="ECO:0007669"/>
    <property type="project" value="InterPro"/>
</dbReference>
<dbReference type="PANTHER" id="PTHR48475:SF1">
    <property type="entry name" value="RNASE H TYPE-1 DOMAIN-CONTAINING PROTEIN"/>
    <property type="match status" value="1"/>
</dbReference>
<dbReference type="InterPro" id="IPR002156">
    <property type="entry name" value="RNaseH_domain"/>
</dbReference>
<dbReference type="PANTHER" id="PTHR48475">
    <property type="entry name" value="RIBONUCLEASE H"/>
    <property type="match status" value="1"/>
</dbReference>
<dbReference type="InterPro" id="IPR036397">
    <property type="entry name" value="RNaseH_sf"/>
</dbReference>
<proteinExistence type="predicted"/>
<dbReference type="PROSITE" id="PS50879">
    <property type="entry name" value="RNASE_H_1"/>
    <property type="match status" value="1"/>
</dbReference>
<dbReference type="InterPro" id="IPR012337">
    <property type="entry name" value="RNaseH-like_sf"/>
</dbReference>
<dbReference type="SUPFAM" id="SSF53098">
    <property type="entry name" value="Ribonuclease H-like"/>
    <property type="match status" value="1"/>
</dbReference>
<evidence type="ECO:0000259" key="1">
    <source>
        <dbReference type="PROSITE" id="PS50879"/>
    </source>
</evidence>
<name>A0A6C0IEZ8_9ZZZZ</name>
<evidence type="ECO:0000313" key="2">
    <source>
        <dbReference type="EMBL" id="QHT90083.1"/>
    </source>
</evidence>
<dbReference type="GO" id="GO:0004523">
    <property type="term" value="F:RNA-DNA hybrid ribonuclease activity"/>
    <property type="evidence" value="ECO:0007669"/>
    <property type="project" value="InterPro"/>
</dbReference>
<sequence>MASDFFTIKGVSTKSNESYHLLQFDGKAEPNPGHASGAAAIFYPILTREDIQLKSPHRRIMREIGEYLDYATNNQAEYRGLIVGLTEASAAGITEILIEGDSMLVVMQVSRRWQVKNAGLTQLWDTVQRLLQKFTYVAVRHIYRDNNSWSDCLTNEVVSTKGTIWRAS</sequence>
<accession>A0A6C0IEZ8</accession>
<feature type="domain" description="RNase H type-1" evidence="1">
    <location>
        <begin position="16"/>
        <end position="159"/>
    </location>
</feature>
<reference evidence="2" key="1">
    <citation type="journal article" date="2020" name="Nature">
        <title>Giant virus diversity and host interactions through global metagenomics.</title>
        <authorList>
            <person name="Schulz F."/>
            <person name="Roux S."/>
            <person name="Paez-Espino D."/>
            <person name="Jungbluth S."/>
            <person name="Walsh D.A."/>
            <person name="Denef V.J."/>
            <person name="McMahon K.D."/>
            <person name="Konstantinidis K.T."/>
            <person name="Eloe-Fadrosh E.A."/>
            <person name="Kyrpides N.C."/>
            <person name="Woyke T."/>
        </authorList>
    </citation>
    <scope>NUCLEOTIDE SEQUENCE</scope>
    <source>
        <strain evidence="2">GVMAG-M-3300023184-62</strain>
    </source>
</reference>
<dbReference type="Gene3D" id="3.30.420.10">
    <property type="entry name" value="Ribonuclease H-like superfamily/Ribonuclease H"/>
    <property type="match status" value="1"/>
</dbReference>
<protein>
    <recommendedName>
        <fullName evidence="1">RNase H type-1 domain-containing protein</fullName>
    </recommendedName>
</protein>
<dbReference type="CDD" id="cd09279">
    <property type="entry name" value="RNase_HI_like"/>
    <property type="match status" value="1"/>
</dbReference>